<dbReference type="Pfam" id="PF07715">
    <property type="entry name" value="Plug"/>
    <property type="match status" value="1"/>
</dbReference>
<evidence type="ECO:0000256" key="8">
    <source>
        <dbReference type="SAM" id="SignalP"/>
    </source>
</evidence>
<feature type="chain" id="PRO_5045281409" evidence="8">
    <location>
        <begin position="21"/>
        <end position="949"/>
    </location>
</feature>
<keyword evidence="6" id="KW-0472">Membrane</keyword>
<dbReference type="EMBL" id="CAXIXY010000003">
    <property type="protein sequence ID" value="CAL2081031.1"/>
    <property type="molecule type" value="Genomic_DNA"/>
</dbReference>
<dbReference type="SUPFAM" id="SSF49464">
    <property type="entry name" value="Carboxypeptidase regulatory domain-like"/>
    <property type="match status" value="1"/>
</dbReference>
<evidence type="ECO:0000313" key="10">
    <source>
        <dbReference type="EMBL" id="CAL2081031.1"/>
    </source>
</evidence>
<evidence type="ECO:0000313" key="11">
    <source>
        <dbReference type="Proteomes" id="UP001497416"/>
    </source>
</evidence>
<dbReference type="Gene3D" id="2.40.170.20">
    <property type="entry name" value="TonB-dependent receptor, beta-barrel domain"/>
    <property type="match status" value="1"/>
</dbReference>
<keyword evidence="11" id="KW-1185">Reference proteome</keyword>
<dbReference type="Gene3D" id="2.170.130.10">
    <property type="entry name" value="TonB-dependent receptor, plug domain"/>
    <property type="match status" value="1"/>
</dbReference>
<evidence type="ECO:0000256" key="6">
    <source>
        <dbReference type="ARBA" id="ARBA00023136"/>
    </source>
</evidence>
<protein>
    <submittedName>
        <fullName evidence="10">Iron complex outermembrane recepter protein</fullName>
    </submittedName>
</protein>
<dbReference type="SUPFAM" id="SSF56935">
    <property type="entry name" value="Porins"/>
    <property type="match status" value="1"/>
</dbReference>
<evidence type="ECO:0000259" key="9">
    <source>
        <dbReference type="Pfam" id="PF07715"/>
    </source>
</evidence>
<dbReference type="PANTHER" id="PTHR30069">
    <property type="entry name" value="TONB-DEPENDENT OUTER MEMBRANE RECEPTOR"/>
    <property type="match status" value="1"/>
</dbReference>
<evidence type="ECO:0000256" key="4">
    <source>
        <dbReference type="ARBA" id="ARBA00022692"/>
    </source>
</evidence>
<dbReference type="InterPro" id="IPR012910">
    <property type="entry name" value="Plug_dom"/>
</dbReference>
<evidence type="ECO:0000256" key="2">
    <source>
        <dbReference type="ARBA" id="ARBA00022448"/>
    </source>
</evidence>
<keyword evidence="2" id="KW-0813">Transport</keyword>
<dbReference type="InterPro" id="IPR039426">
    <property type="entry name" value="TonB-dep_rcpt-like"/>
</dbReference>
<comment type="caution">
    <text evidence="10">The sequence shown here is derived from an EMBL/GenBank/DDBJ whole genome shotgun (WGS) entry which is preliminary data.</text>
</comment>
<dbReference type="Proteomes" id="UP001497416">
    <property type="component" value="Unassembled WGS sequence"/>
</dbReference>
<keyword evidence="7" id="KW-0998">Cell outer membrane</keyword>
<evidence type="ECO:0000256" key="5">
    <source>
        <dbReference type="ARBA" id="ARBA00022729"/>
    </source>
</evidence>
<comment type="subcellular location">
    <subcellularLocation>
        <location evidence="1">Cell outer membrane</location>
        <topology evidence="1">Multi-pass membrane protein</topology>
    </subcellularLocation>
</comment>
<gene>
    <name evidence="10" type="ORF">T190607A01A_11129</name>
</gene>
<proteinExistence type="predicted"/>
<dbReference type="InterPro" id="IPR008969">
    <property type="entry name" value="CarboxyPept-like_regulatory"/>
</dbReference>
<keyword evidence="3" id="KW-1134">Transmembrane beta strand</keyword>
<keyword evidence="5 8" id="KW-0732">Signal</keyword>
<name>A0ABP1EIX5_9FLAO</name>
<evidence type="ECO:0000256" key="3">
    <source>
        <dbReference type="ARBA" id="ARBA00022452"/>
    </source>
</evidence>
<feature type="domain" description="TonB-dependent receptor plug" evidence="9">
    <location>
        <begin position="114"/>
        <end position="222"/>
    </location>
</feature>
<dbReference type="PANTHER" id="PTHR30069:SF29">
    <property type="entry name" value="HEMOGLOBIN AND HEMOGLOBIN-HAPTOGLOBIN-BINDING PROTEIN 1-RELATED"/>
    <property type="match status" value="1"/>
</dbReference>
<dbReference type="InterPro" id="IPR037066">
    <property type="entry name" value="Plug_dom_sf"/>
</dbReference>
<dbReference type="InterPro" id="IPR036942">
    <property type="entry name" value="Beta-barrel_TonB_sf"/>
</dbReference>
<keyword evidence="4" id="KW-0812">Transmembrane</keyword>
<organism evidence="10 11">
    <name type="scientific">Tenacibaculum platacis</name>
    <dbReference type="NCBI Taxonomy" id="3137852"/>
    <lineage>
        <taxon>Bacteria</taxon>
        <taxon>Pseudomonadati</taxon>
        <taxon>Bacteroidota</taxon>
        <taxon>Flavobacteriia</taxon>
        <taxon>Flavobacteriales</taxon>
        <taxon>Flavobacteriaceae</taxon>
        <taxon>Tenacibaculum</taxon>
    </lineage>
</organism>
<reference evidence="10 11" key="1">
    <citation type="submission" date="2024-05" db="EMBL/GenBank/DDBJ databases">
        <authorList>
            <person name="Duchaud E."/>
        </authorList>
    </citation>
    <scope>NUCLEOTIDE SEQUENCE [LARGE SCALE GENOMIC DNA]</scope>
    <source>
        <strain evidence="10">Ena-SAMPLE-TAB-13-05-2024-13:56:06:370-140302</strain>
    </source>
</reference>
<evidence type="ECO:0000256" key="1">
    <source>
        <dbReference type="ARBA" id="ARBA00004571"/>
    </source>
</evidence>
<dbReference type="RefSeq" id="WP_348710942.1">
    <property type="nucleotide sequence ID" value="NZ_CAXIXY010000003.1"/>
</dbReference>
<evidence type="ECO:0000256" key="7">
    <source>
        <dbReference type="ARBA" id="ARBA00023237"/>
    </source>
</evidence>
<accession>A0ABP1EIX5</accession>
<feature type="signal peptide" evidence="8">
    <location>
        <begin position="1"/>
        <end position="20"/>
    </location>
</feature>
<sequence length="949" mass="105874">MLKKQLLVIVFTLSAVVNFAQVKINGVVYNEYLEPFYGAKVVSGSETTASNDNGEFTITVNGSLPQTITVSAFGHQSEIVEITRVGQKVNVILKENLLLDQVVISASRVPERIIESPVTIERFGLTDIRKTSANSFYDGLVNLKGVQSRETGYGFKSLNTKGFSDFANSRFVQMVDGMDTAAPALNFSAGNLSGVSDLDINNVEILPGASSALYGANAYNGVLLMNTKSPFDFTGISTLFKSGVTNQELAGTNWFYDLSGRMAYKFSDAFAAKVNFSYFEAHEWLANDTRNKLIDTGEITDGTIDNRLNYDGINTYGDEFNNSISIQNIGVNFFNVLLPQDARVYRTGISERDLLVDEKAKNLKFSASFHYRPFEDERLELIFATRLARGNNLLQGNASRFAQRNYSFGQSKLEVRGENFYVRAYHTRNDAGDTYNLNATGAALTARTQATNLVGNWGVDYLIGLSDNGIDWNNLTADFSILQAARAYADSFTIQPGTPEFREAFEDVRSTLITEGGSRIYDKSSYIHADGNYNFRSLLNDWADVQIGGSFRQYNPDSRGTIFNDATQTIRVEEYGVYSQIQKKFLDERLKLTASVRYDKSQNFDGNYSPRFAVNYALGADKNHIVRASYQTGFRNPTIQEQYLFNQPGRKINLGTSWDNLNSLDVQGITGDDVLNNSLLTRTVFPDDTNYQGPRYQKSTYEAIVPEEVKTIELGYRSMFPITDTNNISIDVNGFYSIHNDFVFFQDILTPTAGQVLPFGNTPVTAAQLADPNVANGFIDPDTNILVLDAQALNSNLQEFNIVTNSKSIVNSYGASIAINTKLFSRFDLGLSYDYIDFSFDDKDLGLFDPNFNTPNHTFKAQLGNENLFKNVGFNVNARWLDKYRWVSTFVKGDVDARTVIDAQVNYRIPALKSRIKIGGTNLFGDEYFVAPGTGQIGQTYYISWTIND</sequence>